<accession>A0A0L6CDU4</accession>
<reference evidence="3" key="1">
    <citation type="submission" date="2015-03" db="EMBL/GenBank/DDBJ databases">
        <title>Luteipulveratus halotolerans sp. nov., a novel actinobacterium (Dermacoccaceae) from Sarawak, Malaysia.</title>
        <authorList>
            <person name="Juboi H."/>
            <person name="Basik A."/>
            <person name="Shamsul S.S."/>
            <person name="Arnold P."/>
            <person name="Schmitt E.K."/>
            <person name="Sanglier J.-J."/>
            <person name="Yeo T."/>
        </authorList>
    </citation>
    <scope>NUCLEOTIDE SEQUENCE [LARGE SCALE GENOMIC DNA]</scope>
    <source>
        <strain evidence="3">C296001</strain>
    </source>
</reference>
<feature type="region of interest" description="Disordered" evidence="1">
    <location>
        <begin position="53"/>
        <end position="95"/>
    </location>
</feature>
<name>A0A0L6CDU4_9MICO</name>
<evidence type="ECO:0000313" key="2">
    <source>
        <dbReference type="EMBL" id="KNX35859.1"/>
    </source>
</evidence>
<proteinExistence type="predicted"/>
<feature type="compositionally biased region" description="Basic and acidic residues" evidence="1">
    <location>
        <begin position="56"/>
        <end position="66"/>
    </location>
</feature>
<feature type="compositionally biased region" description="Basic and acidic residues" evidence="1">
    <location>
        <begin position="74"/>
        <end position="89"/>
    </location>
</feature>
<evidence type="ECO:0008006" key="4">
    <source>
        <dbReference type="Google" id="ProtNLM"/>
    </source>
</evidence>
<dbReference type="EMBL" id="LAIR01000003">
    <property type="protein sequence ID" value="KNX35859.1"/>
    <property type="molecule type" value="Genomic_DNA"/>
</dbReference>
<dbReference type="Proteomes" id="UP000037397">
    <property type="component" value="Unassembled WGS sequence"/>
</dbReference>
<organism evidence="2 3">
    <name type="scientific">Luteipulveratus halotolerans</name>
    <dbReference type="NCBI Taxonomy" id="1631356"/>
    <lineage>
        <taxon>Bacteria</taxon>
        <taxon>Bacillati</taxon>
        <taxon>Actinomycetota</taxon>
        <taxon>Actinomycetes</taxon>
        <taxon>Micrococcales</taxon>
        <taxon>Dermacoccaceae</taxon>
        <taxon>Luteipulveratus</taxon>
    </lineage>
</organism>
<evidence type="ECO:0000256" key="1">
    <source>
        <dbReference type="SAM" id="MobiDB-lite"/>
    </source>
</evidence>
<comment type="caution">
    <text evidence="2">The sequence shown here is derived from an EMBL/GenBank/DDBJ whole genome shotgun (WGS) entry which is preliminary data.</text>
</comment>
<sequence length="95" mass="10488">MQIPAMTTDQLTLYHFTSSEAAWSIRCEGRMVAMSGQDAFFTDRLTAVAAIGHSTRSNDPRGHLDLSESTLPGCRHEDRRPPGESRPPDHPGPVR</sequence>
<gene>
    <name evidence="2" type="ORF">VV01_21515</name>
</gene>
<keyword evidence="3" id="KW-1185">Reference proteome</keyword>
<evidence type="ECO:0000313" key="3">
    <source>
        <dbReference type="Proteomes" id="UP000037397"/>
    </source>
</evidence>
<dbReference type="AlphaFoldDB" id="A0A0L6CDU4"/>
<protein>
    <recommendedName>
        <fullName evidence="4">DUF1508 domain-containing protein</fullName>
    </recommendedName>
</protein>